<evidence type="ECO:0000313" key="4">
    <source>
        <dbReference type="EMBL" id="CAL1141284.1"/>
    </source>
</evidence>
<dbReference type="EMBL" id="CAMXCT030001217">
    <property type="protein sequence ID" value="CAL4775221.1"/>
    <property type="molecule type" value="Genomic_DNA"/>
</dbReference>
<evidence type="ECO:0000256" key="1">
    <source>
        <dbReference type="SAM" id="MobiDB-lite"/>
    </source>
</evidence>
<dbReference type="AlphaFoldDB" id="A0A9P1CA95"/>
<proteinExistence type="predicted"/>
<dbReference type="Proteomes" id="UP001152797">
    <property type="component" value="Unassembled WGS sequence"/>
</dbReference>
<keyword evidence="2" id="KW-1133">Transmembrane helix</keyword>
<sequence length="1022" mass="113998">MALTGVCEGWWWNVTQPPDEVHTRWTQFKATFPKTEAEFSKWYQWGQDGLGAFPWGWEFSASPPLEFNAWMLLDTLFGLVGWALFGSAWGGVKSGCRRLIQIIAVLLVCLAAHYVWAVCYPVVSILIACIMAVVWLLRRTLKTIGTLFFYIQRWTGGAPEAADTEFFGPGTGAVPETTVLRGFKKSGDNPKQVVVRRGDEVAVFSVGSDSQSIRTHGLYLQVEPDTVRGSANLVRRLNAVDKVHLCRNLACTEDASEHFVEYGVVKKFNAERFQVSQSHQGALAFTKQFWAWAAPKGQRTVTEVVNRIKEYASESENEEHFCCASQITWMTDEGLKSLAENRCGAVGQPFHQALEGDLPNGSTGSLCSKHATLYLSKRFGDKCGVVGCFRCGDKVQSGVRWCTDHLPQHGSQPTAPATRMRSRSRARRREDAEETDFEAAEEIGEDDEDPDNGVRPGRRPIEELTQEGGPARRSRKRQPTKSPGHTPKSNIQRNLARIEMLSSPGSEAEVKLLDAFIQKFADGRMEGLREDQVRSALCRDRVMTEVEVLRRLLEEADVERGKGQRGLTRFVTRWTKELAEKEKVSPESDWSLLSTVQSSHQESPGVQAPPIPPSFTASSSPQEGQKEDGSVFNPPQVRVYGRSGDGQIPSEASAVRRAESLRIAPPSLYNPNERKAGAVEEPVEQIAKALQNQTAELASLVRHQAEGAGSQPVGTLKGLGRQSEELVFLMRACGQYDVKVGENEHGQALANGLLAAQVGSATRLRSSGFRQKMTQRLAIGLAGPYWGAHEKHALSAADFIGYTDAELDQFASEARGPKGGAEQRPPPPTRFDEWVARVRRQTDVWCLVYGAEWRAVKNSALELLSEWHLSLPHRWPLNVIMDLWEELHWRCMEDFKDLLRKLKKEVGRETMTLSEVKFHALLPGPDGQAWLTMPTVFDLQRPGSWFQEEVIPRIDRKQDRLLWNLTLAEPGKERRQCVTLSLAAALFRKKEGRWPSMGEAQRQAQDKGSLGRSRGDGCGSRA</sequence>
<dbReference type="EMBL" id="CAMXCT020001217">
    <property type="protein sequence ID" value="CAL1141284.1"/>
    <property type="molecule type" value="Genomic_DNA"/>
</dbReference>
<feature type="compositionally biased region" description="Polar residues" evidence="1">
    <location>
        <begin position="591"/>
        <end position="604"/>
    </location>
</feature>
<evidence type="ECO:0000256" key="2">
    <source>
        <dbReference type="SAM" id="Phobius"/>
    </source>
</evidence>
<name>A0A9P1CA95_9DINO</name>
<organism evidence="3">
    <name type="scientific">Cladocopium goreaui</name>
    <dbReference type="NCBI Taxonomy" id="2562237"/>
    <lineage>
        <taxon>Eukaryota</taxon>
        <taxon>Sar</taxon>
        <taxon>Alveolata</taxon>
        <taxon>Dinophyceae</taxon>
        <taxon>Suessiales</taxon>
        <taxon>Symbiodiniaceae</taxon>
        <taxon>Cladocopium</taxon>
    </lineage>
</organism>
<feature type="transmembrane region" description="Helical" evidence="2">
    <location>
        <begin position="69"/>
        <end position="92"/>
    </location>
</feature>
<keyword evidence="2" id="KW-0812">Transmembrane</keyword>
<keyword evidence="6" id="KW-1185">Reference proteome</keyword>
<evidence type="ECO:0000313" key="3">
    <source>
        <dbReference type="EMBL" id="CAI3987909.1"/>
    </source>
</evidence>
<keyword evidence="2" id="KW-0472">Membrane</keyword>
<evidence type="ECO:0000313" key="6">
    <source>
        <dbReference type="Proteomes" id="UP001152797"/>
    </source>
</evidence>
<feature type="region of interest" description="Disordered" evidence="1">
    <location>
        <begin position="405"/>
        <end position="492"/>
    </location>
</feature>
<feature type="transmembrane region" description="Helical" evidence="2">
    <location>
        <begin position="122"/>
        <end position="138"/>
    </location>
</feature>
<reference evidence="3" key="1">
    <citation type="submission" date="2022-10" db="EMBL/GenBank/DDBJ databases">
        <authorList>
            <person name="Chen Y."/>
            <person name="Dougan E. K."/>
            <person name="Chan C."/>
            <person name="Rhodes N."/>
            <person name="Thang M."/>
        </authorList>
    </citation>
    <scope>NUCLEOTIDE SEQUENCE</scope>
</reference>
<dbReference type="OrthoDB" id="429566at2759"/>
<reference evidence="4" key="2">
    <citation type="submission" date="2024-04" db="EMBL/GenBank/DDBJ databases">
        <authorList>
            <person name="Chen Y."/>
            <person name="Shah S."/>
            <person name="Dougan E. K."/>
            <person name="Thang M."/>
            <person name="Chan C."/>
        </authorList>
    </citation>
    <scope>NUCLEOTIDE SEQUENCE [LARGE SCALE GENOMIC DNA]</scope>
</reference>
<evidence type="ECO:0000313" key="5">
    <source>
        <dbReference type="EMBL" id="CAL4775221.1"/>
    </source>
</evidence>
<dbReference type="EMBL" id="CAMXCT010001217">
    <property type="protein sequence ID" value="CAI3987909.1"/>
    <property type="molecule type" value="Genomic_DNA"/>
</dbReference>
<feature type="region of interest" description="Disordered" evidence="1">
    <location>
        <begin position="585"/>
        <end position="636"/>
    </location>
</feature>
<accession>A0A9P1CA95</accession>
<gene>
    <name evidence="3" type="ORF">C1SCF055_LOCUS15146</name>
</gene>
<feature type="compositionally biased region" description="Acidic residues" evidence="1">
    <location>
        <begin position="432"/>
        <end position="451"/>
    </location>
</feature>
<feature type="region of interest" description="Disordered" evidence="1">
    <location>
        <begin position="994"/>
        <end position="1022"/>
    </location>
</feature>
<feature type="compositionally biased region" description="Polar residues" evidence="1">
    <location>
        <begin position="480"/>
        <end position="492"/>
    </location>
</feature>
<protein>
    <submittedName>
        <fullName evidence="5">Tyr recombinase domain-containing protein</fullName>
    </submittedName>
</protein>
<comment type="caution">
    <text evidence="3">The sequence shown here is derived from an EMBL/GenBank/DDBJ whole genome shotgun (WGS) entry which is preliminary data.</text>
</comment>